<dbReference type="AlphaFoldDB" id="A0A2Z5FY02"/>
<evidence type="ECO:0000256" key="3">
    <source>
        <dbReference type="ARBA" id="ARBA00022679"/>
    </source>
</evidence>
<dbReference type="PANTHER" id="PTHR11104:SF0">
    <property type="entry name" value="SPBETA PROPHAGE-DERIVED AMINOGLYCOSIDE N(3')-ACETYLTRANSFERASE-LIKE PROTEIN YOKD"/>
    <property type="match status" value="1"/>
</dbReference>
<evidence type="ECO:0000256" key="1">
    <source>
        <dbReference type="ARBA" id="ARBA00006383"/>
    </source>
</evidence>
<dbReference type="RefSeq" id="WP_114206793.1">
    <property type="nucleotide sequence ID" value="NZ_CP030840.1"/>
</dbReference>
<organism evidence="6 7">
    <name type="scientific">Acidisarcina polymorpha</name>
    <dbReference type="NCBI Taxonomy" id="2211140"/>
    <lineage>
        <taxon>Bacteria</taxon>
        <taxon>Pseudomonadati</taxon>
        <taxon>Acidobacteriota</taxon>
        <taxon>Terriglobia</taxon>
        <taxon>Terriglobales</taxon>
        <taxon>Acidobacteriaceae</taxon>
        <taxon>Acidisarcina</taxon>
    </lineage>
</organism>
<evidence type="ECO:0000256" key="5">
    <source>
        <dbReference type="RuleBase" id="RU365031"/>
    </source>
</evidence>
<sequence>MYSTEDLAKDFRAIGITPGDTVMLHASVRAVGEVAGGPDSIHLALKSALTEEGTLMMYASCPRYYDEVGRGELSLDQERELRDKLPAFNPLTARSARDNGALVELLRTYPGSCVNHHVARFVCWGRQAGHLISIQPWNYALGRDSALERFLAADGKIVLLGSDHDAVTFLHYVEHIADISQRQIARYDVPVLQDGRRVWLPMEEVDTSDRGAHANWPERFFAKIVDSMLDAAGIRGGRVGDAMTYVFTARELFAFAQPLMEAVAANPHAANSLIEHEGHIRGEP</sequence>
<comment type="similarity">
    <text evidence="1 5">Belongs to the antibiotic N-acetyltransferase family.</text>
</comment>
<protein>
    <recommendedName>
        <fullName evidence="2 5">Aminoglycoside N(3)-acetyltransferase</fullName>
        <ecNumber evidence="5">2.3.1.-</ecNumber>
    </recommendedName>
</protein>
<dbReference type="GO" id="GO:0046677">
    <property type="term" value="P:response to antibiotic"/>
    <property type="evidence" value="ECO:0007669"/>
    <property type="project" value="UniProtKB-KW"/>
</dbReference>
<evidence type="ECO:0000313" key="6">
    <source>
        <dbReference type="EMBL" id="AXC11347.1"/>
    </source>
</evidence>
<keyword evidence="3 5" id="KW-0808">Transferase</keyword>
<evidence type="ECO:0000256" key="2">
    <source>
        <dbReference type="ARBA" id="ARBA00012882"/>
    </source>
</evidence>
<reference evidence="6 7" key="1">
    <citation type="journal article" date="2018" name="Front. Microbiol.">
        <title>Hydrolytic Capabilities as a Key to Environmental Success: Chitinolytic and Cellulolytic Acidobacteria From Acidic Sub-arctic Soils and Boreal Peatlands.</title>
        <authorList>
            <person name="Belova S.E."/>
            <person name="Ravin N.V."/>
            <person name="Pankratov T.A."/>
            <person name="Rakitin A.L."/>
            <person name="Ivanova A.A."/>
            <person name="Beletsky A.V."/>
            <person name="Mardanov A.V."/>
            <person name="Sinninghe Damste J.S."/>
            <person name="Dedysh S.N."/>
        </authorList>
    </citation>
    <scope>NUCLEOTIDE SEQUENCE [LARGE SCALE GENOMIC DNA]</scope>
    <source>
        <strain evidence="6 7">SBC82</strain>
    </source>
</reference>
<comment type="catalytic activity">
    <reaction evidence="5">
        <text>a 2-deoxystreptamine antibiotic + acetyl-CoA = an N(3)-acetyl-2-deoxystreptamine antibiotic + CoA + H(+)</text>
        <dbReference type="Rhea" id="RHEA:12665"/>
        <dbReference type="ChEBI" id="CHEBI:15378"/>
        <dbReference type="ChEBI" id="CHEBI:57287"/>
        <dbReference type="ChEBI" id="CHEBI:57288"/>
        <dbReference type="ChEBI" id="CHEBI:57921"/>
        <dbReference type="ChEBI" id="CHEBI:77452"/>
        <dbReference type="EC" id="2.3.1.81"/>
    </reaction>
</comment>
<keyword evidence="7" id="KW-1185">Reference proteome</keyword>
<keyword evidence="5" id="KW-0046">Antibiotic resistance</keyword>
<evidence type="ECO:0000256" key="4">
    <source>
        <dbReference type="ARBA" id="ARBA00023315"/>
    </source>
</evidence>
<dbReference type="Proteomes" id="UP000253606">
    <property type="component" value="Chromosome"/>
</dbReference>
<dbReference type="InterPro" id="IPR003679">
    <property type="entry name" value="Amioglycoside_AcTrfase"/>
</dbReference>
<dbReference type="OrthoDB" id="7330654at2"/>
<name>A0A2Z5FY02_9BACT</name>
<accession>A0A2Z5FY02</accession>
<dbReference type="Pfam" id="PF02522">
    <property type="entry name" value="Antibiotic_NAT"/>
    <property type="match status" value="1"/>
</dbReference>
<dbReference type="InterPro" id="IPR028345">
    <property type="entry name" value="Antibiotic_NAT-like"/>
</dbReference>
<dbReference type="SUPFAM" id="SSF110710">
    <property type="entry name" value="TTHA0583/YokD-like"/>
    <property type="match status" value="1"/>
</dbReference>
<proteinExistence type="inferred from homology"/>
<gene>
    <name evidence="6" type="ORF">ACPOL_2011</name>
</gene>
<dbReference type="GO" id="GO:0046353">
    <property type="term" value="F:aminoglycoside 3-N-acetyltransferase activity"/>
    <property type="evidence" value="ECO:0007669"/>
    <property type="project" value="UniProtKB-EC"/>
</dbReference>
<dbReference type="EC" id="2.3.1.-" evidence="5"/>
<keyword evidence="4 5" id="KW-0012">Acyltransferase</keyword>
<evidence type="ECO:0000313" key="7">
    <source>
        <dbReference type="Proteomes" id="UP000253606"/>
    </source>
</evidence>
<dbReference type="KEGG" id="abas:ACPOL_2011"/>
<dbReference type="PANTHER" id="PTHR11104">
    <property type="entry name" value="AMINOGLYCOSIDE N3-ACETYLTRANSFERASE"/>
    <property type="match status" value="1"/>
</dbReference>
<dbReference type="EMBL" id="CP030840">
    <property type="protein sequence ID" value="AXC11347.1"/>
    <property type="molecule type" value="Genomic_DNA"/>
</dbReference>